<sequence length="147" mass="15108">MFDQNRSLVFLFDAAGDLVGRIEGDDIHGNQVLASPARLVTVSARAVTTLTATSRAEYPIDESAVTAAANDPVTGATTLWFNSGRSSTFVTVAGDGTTTTGSVPSLVDAAAQCGDHAIATARDVGPADADGRYRYAASELDLLGGSR</sequence>
<dbReference type="Proteomes" id="UP001152755">
    <property type="component" value="Unassembled WGS sequence"/>
</dbReference>
<organism evidence="1 2">
    <name type="scientific">Speluncibacter jeojiensis</name>
    <dbReference type="NCBI Taxonomy" id="2710754"/>
    <lineage>
        <taxon>Bacteria</taxon>
        <taxon>Bacillati</taxon>
        <taxon>Actinomycetota</taxon>
        <taxon>Actinomycetes</taxon>
        <taxon>Mycobacteriales</taxon>
        <taxon>Speluncibacteraceae</taxon>
        <taxon>Speluncibacter</taxon>
    </lineage>
</organism>
<dbReference type="AlphaFoldDB" id="A0A9X4RE67"/>
<comment type="caution">
    <text evidence="1">The sequence shown here is derived from an EMBL/GenBank/DDBJ whole genome shotgun (WGS) entry which is preliminary data.</text>
</comment>
<keyword evidence="2" id="KW-1185">Reference proteome</keyword>
<evidence type="ECO:0000313" key="1">
    <source>
        <dbReference type="EMBL" id="MDG3014872.1"/>
    </source>
</evidence>
<protein>
    <submittedName>
        <fullName evidence="1">Uncharacterized protein</fullName>
    </submittedName>
</protein>
<accession>A0A9X4RE67</accession>
<dbReference type="EMBL" id="JANRHA010000005">
    <property type="protein sequence ID" value="MDG3014872.1"/>
    <property type="molecule type" value="Genomic_DNA"/>
</dbReference>
<proteinExistence type="predicted"/>
<name>A0A9X4RE67_9ACTN</name>
<evidence type="ECO:0000313" key="2">
    <source>
        <dbReference type="Proteomes" id="UP001152755"/>
    </source>
</evidence>
<reference evidence="1" key="1">
    <citation type="submission" date="2022-08" db="EMBL/GenBank/DDBJ databases">
        <title>Genome analysis of Corynebacteriales strain.</title>
        <authorList>
            <person name="Lee S.D."/>
        </authorList>
    </citation>
    <scope>NUCLEOTIDE SEQUENCE</scope>
    <source>
        <strain evidence="1">D3-21</strain>
    </source>
</reference>
<dbReference type="RefSeq" id="WP_332519820.1">
    <property type="nucleotide sequence ID" value="NZ_JANRHA010000005.1"/>
</dbReference>
<gene>
    <name evidence="1" type="ORF">NVS88_09915</name>
</gene>